<dbReference type="KEGG" id="bfo:118407248"/>
<reference evidence="10" key="1">
    <citation type="submission" date="2025-08" db="UniProtKB">
        <authorList>
            <consortium name="RefSeq"/>
        </authorList>
    </citation>
    <scope>IDENTIFICATION</scope>
    <source>
        <strain evidence="10">S238N-H82</strain>
        <tissue evidence="10">Testes</tissue>
    </source>
</reference>
<dbReference type="PROSITE" id="PS50017">
    <property type="entry name" value="DEATH_DOMAIN"/>
    <property type="match status" value="1"/>
</dbReference>
<dbReference type="InterPro" id="IPR050216">
    <property type="entry name" value="LRR_domain-containing"/>
</dbReference>
<dbReference type="InterPro" id="IPR003591">
    <property type="entry name" value="Leu-rich_rpt_typical-subtyp"/>
</dbReference>
<feature type="non-terminal residue" evidence="10">
    <location>
        <position position="509"/>
    </location>
</feature>
<proteinExistence type="predicted"/>
<organism evidence="9 10">
    <name type="scientific">Branchiostoma floridae</name>
    <name type="common">Florida lancelet</name>
    <name type="synonym">Amphioxus</name>
    <dbReference type="NCBI Taxonomy" id="7739"/>
    <lineage>
        <taxon>Eukaryota</taxon>
        <taxon>Metazoa</taxon>
        <taxon>Chordata</taxon>
        <taxon>Cephalochordata</taxon>
        <taxon>Leptocardii</taxon>
        <taxon>Amphioxiformes</taxon>
        <taxon>Branchiostomatidae</taxon>
        <taxon>Branchiostoma</taxon>
    </lineage>
</organism>
<dbReference type="SUPFAM" id="SSF47986">
    <property type="entry name" value="DEATH domain"/>
    <property type="match status" value="1"/>
</dbReference>
<dbReference type="SMART" id="SM00364">
    <property type="entry name" value="LRR_BAC"/>
    <property type="match status" value="4"/>
</dbReference>
<protein>
    <recommendedName>
        <fullName evidence="3">Leucine-rich repeat protein SHOC-2</fullName>
    </recommendedName>
    <alternativeName>
        <fullName evidence="6">Protein soc-2 homolog</fullName>
    </alternativeName>
    <alternativeName>
        <fullName evidence="4 5">protein Sur-8 homolog</fullName>
    </alternativeName>
</protein>
<feature type="domain" description="Death" evidence="8">
    <location>
        <begin position="284"/>
        <end position="349"/>
    </location>
</feature>
<dbReference type="PANTHER" id="PTHR48051:SF54">
    <property type="entry name" value="LEUCINE-RICH REPEAT-CONTAINING PROTEIN"/>
    <property type="match status" value="1"/>
</dbReference>
<dbReference type="Pfam" id="PF00531">
    <property type="entry name" value="Death"/>
    <property type="match status" value="1"/>
</dbReference>
<dbReference type="GO" id="GO:0005737">
    <property type="term" value="C:cytoplasm"/>
    <property type="evidence" value="ECO:0000318"/>
    <property type="project" value="GO_Central"/>
</dbReference>
<evidence type="ECO:0000256" key="6">
    <source>
        <dbReference type="ARBA" id="ARBA00032455"/>
    </source>
</evidence>
<feature type="region of interest" description="Disordered" evidence="7">
    <location>
        <begin position="325"/>
        <end position="389"/>
    </location>
</feature>
<dbReference type="OrthoDB" id="676979at2759"/>
<sequence>MKTAEEMAVQKDVLEVFRFFETFNLKTFLGLQPKVVDDLLTIDLSGKVLTSVPAEVFDATDIECLYLSNNMLTNIPEQIGQLQKLRELKLGNNLLTQLPQAITTLPNLQYIDVSVNKLETLPDGISGLQLHELDIRNNRFKEIPEEVCSLLQLKILDVGKNPLKRLPDNICQLTGLRRLEIDICQFDEFPRQVLQLEGLQRLDIGEWAGEGKPSPVPEDIGRLKNLQVLDLQDSGVESLPDGVGELEQLRYFNISGNKFTSRELRKVFHRFSQSVTEPSEVEDLGGALGLTADEIINIQAARNTKPSSQAYKVLSKWMETDKDASMDKLQQELSESGMSQLSEKLSRIQSQPAKRSAPNTADGPPVKLSAVAGPSRESHLEEKQPKEKLRQAEHKLVQMQHHRETQEAMSTRVAEQNLSGQVGFPRASVPTEVEMGGPEMLVLYEQACKDGTTEVFFIRLILVGQHGNGKSSLKNSLLQLEFNRDEESTDGIVITPCLMTGREQWKITE</sequence>
<dbReference type="InterPro" id="IPR000488">
    <property type="entry name" value="Death_dom"/>
</dbReference>
<name>A0A9J7HSG4_BRAFL</name>
<dbReference type="Gene3D" id="3.80.10.10">
    <property type="entry name" value="Ribonuclease Inhibitor"/>
    <property type="match status" value="2"/>
</dbReference>
<evidence type="ECO:0000256" key="2">
    <source>
        <dbReference type="ARBA" id="ARBA00022737"/>
    </source>
</evidence>
<dbReference type="AlphaFoldDB" id="A0A9J7HSG4"/>
<evidence type="ECO:0000256" key="3">
    <source>
        <dbReference type="ARBA" id="ARBA00023907"/>
    </source>
</evidence>
<dbReference type="CDD" id="cd01670">
    <property type="entry name" value="Death"/>
    <property type="match status" value="1"/>
</dbReference>
<dbReference type="InterPro" id="IPR032675">
    <property type="entry name" value="LRR_dom_sf"/>
</dbReference>
<dbReference type="Pfam" id="PF13855">
    <property type="entry name" value="LRR_8"/>
    <property type="match status" value="1"/>
</dbReference>
<dbReference type="Proteomes" id="UP000001554">
    <property type="component" value="Unplaced"/>
</dbReference>
<evidence type="ECO:0000313" key="10">
    <source>
        <dbReference type="RefSeq" id="XP_035663597.1"/>
    </source>
</evidence>
<feature type="compositionally biased region" description="Basic and acidic residues" evidence="7">
    <location>
        <begin position="376"/>
        <end position="389"/>
    </location>
</feature>
<evidence type="ECO:0000256" key="4">
    <source>
        <dbReference type="ARBA" id="ARBA00029588"/>
    </source>
</evidence>
<evidence type="ECO:0000259" key="8">
    <source>
        <dbReference type="PROSITE" id="PS50017"/>
    </source>
</evidence>
<dbReference type="GeneID" id="118407248"/>
<dbReference type="GO" id="GO:0007165">
    <property type="term" value="P:signal transduction"/>
    <property type="evidence" value="ECO:0007669"/>
    <property type="project" value="InterPro"/>
</dbReference>
<accession>A0A9J7HSG4</accession>
<keyword evidence="1" id="KW-0433">Leucine-rich repeat</keyword>
<evidence type="ECO:0000256" key="5">
    <source>
        <dbReference type="ARBA" id="ARBA00029998"/>
    </source>
</evidence>
<gene>
    <name evidence="10" type="primary">LOC118407248</name>
</gene>
<evidence type="ECO:0000256" key="1">
    <source>
        <dbReference type="ARBA" id="ARBA00022614"/>
    </source>
</evidence>
<evidence type="ECO:0000313" key="9">
    <source>
        <dbReference type="Proteomes" id="UP000001554"/>
    </source>
</evidence>
<dbReference type="Pfam" id="PF00560">
    <property type="entry name" value="LRR_1"/>
    <property type="match status" value="1"/>
</dbReference>
<feature type="compositionally biased region" description="Polar residues" evidence="7">
    <location>
        <begin position="331"/>
        <end position="359"/>
    </location>
</feature>
<dbReference type="Gene3D" id="1.10.533.10">
    <property type="entry name" value="Death Domain, Fas"/>
    <property type="match status" value="1"/>
</dbReference>
<dbReference type="PANTHER" id="PTHR48051">
    <property type="match status" value="1"/>
</dbReference>
<keyword evidence="2" id="KW-0677">Repeat</keyword>
<keyword evidence="9" id="KW-1185">Reference proteome</keyword>
<dbReference type="InterPro" id="IPR001611">
    <property type="entry name" value="Leu-rich_rpt"/>
</dbReference>
<dbReference type="InterPro" id="IPR011029">
    <property type="entry name" value="DEATH-like_dom_sf"/>
</dbReference>
<dbReference type="PROSITE" id="PS51450">
    <property type="entry name" value="LRR"/>
    <property type="match status" value="1"/>
</dbReference>
<evidence type="ECO:0000256" key="7">
    <source>
        <dbReference type="SAM" id="MobiDB-lite"/>
    </source>
</evidence>
<dbReference type="RefSeq" id="XP_035663597.1">
    <property type="nucleotide sequence ID" value="XM_035807704.1"/>
</dbReference>
<dbReference type="SMART" id="SM00369">
    <property type="entry name" value="LRR_TYP"/>
    <property type="match status" value="4"/>
</dbReference>
<dbReference type="SUPFAM" id="SSF52058">
    <property type="entry name" value="L domain-like"/>
    <property type="match status" value="1"/>
</dbReference>